<dbReference type="SUPFAM" id="SSF55811">
    <property type="entry name" value="Nudix"/>
    <property type="match status" value="1"/>
</dbReference>
<organism evidence="3 4">
    <name type="scientific">Candidatus Uhrbacteria bacterium RIFCSPLOWO2_02_FULL_48_18</name>
    <dbReference type="NCBI Taxonomy" id="1802408"/>
    <lineage>
        <taxon>Bacteria</taxon>
        <taxon>Candidatus Uhriibacteriota</taxon>
    </lineage>
</organism>
<gene>
    <name evidence="3" type="ORF">A3I41_00105</name>
</gene>
<dbReference type="EMBL" id="MGEQ01000001">
    <property type="protein sequence ID" value="OGL88121.1"/>
    <property type="molecule type" value="Genomic_DNA"/>
</dbReference>
<evidence type="ECO:0000313" key="3">
    <source>
        <dbReference type="EMBL" id="OGL88121.1"/>
    </source>
</evidence>
<dbReference type="Gene3D" id="3.90.79.10">
    <property type="entry name" value="Nucleoside Triphosphate Pyrophosphohydrolase"/>
    <property type="match status" value="1"/>
</dbReference>
<sequence>MANKPLPVLVDIPHKGFVILERWLKPGNRFLNEFIRTTDSVAGVLHDVVNERILLIRQDHVAAMSDENPHGTLVTPFAGRFDVKLSPKQLLIKEAMEEVGVDLTEDDIEMLNFGQSMVLSIGVLTERAYLCYAEVRPEQLTGKDDDVRSAEGENEGITRHWVSTKDLETFVCDDLRVLAFIQYIRLKLLERKIVRLNEVIDHSCDCEGVSSDDAAYPFEDERGDDDMDGEEHGVEMD</sequence>
<dbReference type="InterPro" id="IPR015797">
    <property type="entry name" value="NUDIX_hydrolase-like_dom_sf"/>
</dbReference>
<accession>A0A1F7VCG9</accession>
<dbReference type="AlphaFoldDB" id="A0A1F7VCG9"/>
<dbReference type="InterPro" id="IPR000086">
    <property type="entry name" value="NUDIX_hydrolase_dom"/>
</dbReference>
<protein>
    <recommendedName>
        <fullName evidence="2">Nudix hydrolase domain-containing protein</fullName>
    </recommendedName>
</protein>
<feature type="region of interest" description="Disordered" evidence="1">
    <location>
        <begin position="212"/>
        <end position="237"/>
    </location>
</feature>
<name>A0A1F7VCG9_9BACT</name>
<proteinExistence type="predicted"/>
<reference evidence="3 4" key="1">
    <citation type="journal article" date="2016" name="Nat. Commun.">
        <title>Thousands of microbial genomes shed light on interconnected biogeochemical processes in an aquifer system.</title>
        <authorList>
            <person name="Anantharaman K."/>
            <person name="Brown C.T."/>
            <person name="Hug L.A."/>
            <person name="Sharon I."/>
            <person name="Castelle C.J."/>
            <person name="Probst A.J."/>
            <person name="Thomas B.C."/>
            <person name="Singh A."/>
            <person name="Wilkins M.J."/>
            <person name="Karaoz U."/>
            <person name="Brodie E.L."/>
            <person name="Williams K.H."/>
            <person name="Hubbard S.S."/>
            <person name="Banfield J.F."/>
        </authorList>
    </citation>
    <scope>NUCLEOTIDE SEQUENCE [LARGE SCALE GENOMIC DNA]</scope>
</reference>
<dbReference type="Proteomes" id="UP000176593">
    <property type="component" value="Unassembled WGS sequence"/>
</dbReference>
<evidence type="ECO:0000256" key="1">
    <source>
        <dbReference type="SAM" id="MobiDB-lite"/>
    </source>
</evidence>
<feature type="domain" description="Nudix hydrolase" evidence="2">
    <location>
        <begin position="36"/>
        <end position="190"/>
    </location>
</feature>
<evidence type="ECO:0000313" key="4">
    <source>
        <dbReference type="Proteomes" id="UP000176593"/>
    </source>
</evidence>
<comment type="caution">
    <text evidence="3">The sequence shown here is derived from an EMBL/GenBank/DDBJ whole genome shotgun (WGS) entry which is preliminary data.</text>
</comment>
<evidence type="ECO:0000259" key="2">
    <source>
        <dbReference type="PROSITE" id="PS51462"/>
    </source>
</evidence>
<dbReference type="PROSITE" id="PS51462">
    <property type="entry name" value="NUDIX"/>
    <property type="match status" value="1"/>
</dbReference>